<name>A0A857MQC0_9BACT</name>
<dbReference type="CDD" id="cd02972">
    <property type="entry name" value="DsbA_family"/>
    <property type="match status" value="1"/>
</dbReference>
<dbReference type="RefSeq" id="WP_260763265.1">
    <property type="nucleotide sequence ID" value="NZ_CP045921.1"/>
</dbReference>
<dbReference type="PROSITE" id="PS51352">
    <property type="entry name" value="THIOREDOXIN_2"/>
    <property type="match status" value="1"/>
</dbReference>
<accession>A0A857MQC0</accession>
<evidence type="ECO:0000256" key="6">
    <source>
        <dbReference type="SAM" id="Phobius"/>
    </source>
</evidence>
<dbReference type="KEGG" id="mama:GII36_05440"/>
<proteinExistence type="inferred from homology"/>
<keyword evidence="3" id="KW-0560">Oxidoreductase</keyword>
<gene>
    <name evidence="8" type="ORF">GII36_05440</name>
</gene>
<organism evidence="8 9">
    <name type="scientific">Candidatus Mycosynbacter amalyticus</name>
    <dbReference type="NCBI Taxonomy" id="2665156"/>
    <lineage>
        <taxon>Bacteria</taxon>
        <taxon>Candidatus Saccharimonadota</taxon>
        <taxon>Candidatus Saccharimonadota incertae sedis</taxon>
        <taxon>Candidatus Mycosynbacter</taxon>
    </lineage>
</organism>
<dbReference type="PANTHER" id="PTHR13887">
    <property type="entry name" value="GLUTATHIONE S-TRANSFERASE KAPPA"/>
    <property type="match status" value="1"/>
</dbReference>
<keyword evidence="6" id="KW-1133">Transmembrane helix</keyword>
<evidence type="ECO:0000256" key="2">
    <source>
        <dbReference type="ARBA" id="ARBA00022729"/>
    </source>
</evidence>
<dbReference type="EMBL" id="CP045921">
    <property type="protein sequence ID" value="QHN43261.1"/>
    <property type="molecule type" value="Genomic_DNA"/>
</dbReference>
<evidence type="ECO:0000256" key="1">
    <source>
        <dbReference type="ARBA" id="ARBA00005791"/>
    </source>
</evidence>
<keyword evidence="9" id="KW-1185">Reference proteome</keyword>
<feature type="domain" description="Thioredoxin" evidence="7">
    <location>
        <begin position="22"/>
        <end position="222"/>
    </location>
</feature>
<dbReference type="SUPFAM" id="SSF52833">
    <property type="entry name" value="Thioredoxin-like"/>
    <property type="match status" value="1"/>
</dbReference>
<keyword evidence="6" id="KW-0812">Transmembrane</keyword>
<evidence type="ECO:0000256" key="5">
    <source>
        <dbReference type="ARBA" id="ARBA00023284"/>
    </source>
</evidence>
<keyword evidence="2" id="KW-0732">Signal</keyword>
<comment type="similarity">
    <text evidence="1">Belongs to the thioredoxin family. DsbA subfamily.</text>
</comment>
<evidence type="ECO:0000313" key="9">
    <source>
        <dbReference type="Proteomes" id="UP001059824"/>
    </source>
</evidence>
<keyword evidence="5" id="KW-0676">Redox-active center</keyword>
<evidence type="ECO:0000256" key="3">
    <source>
        <dbReference type="ARBA" id="ARBA00023002"/>
    </source>
</evidence>
<dbReference type="PANTHER" id="PTHR13887:SF14">
    <property type="entry name" value="DISULFIDE BOND FORMATION PROTEIN D"/>
    <property type="match status" value="1"/>
</dbReference>
<dbReference type="AlphaFoldDB" id="A0A857MQC0"/>
<evidence type="ECO:0000256" key="4">
    <source>
        <dbReference type="ARBA" id="ARBA00023157"/>
    </source>
</evidence>
<dbReference type="Pfam" id="PF13462">
    <property type="entry name" value="Thioredoxin_4"/>
    <property type="match status" value="1"/>
</dbReference>
<dbReference type="Proteomes" id="UP001059824">
    <property type="component" value="Chromosome"/>
</dbReference>
<protein>
    <submittedName>
        <fullName evidence="8">Thioredoxin domain-containing protein</fullName>
    </submittedName>
</protein>
<feature type="transmembrane region" description="Helical" evidence="6">
    <location>
        <begin position="6"/>
        <end position="23"/>
    </location>
</feature>
<evidence type="ECO:0000259" key="7">
    <source>
        <dbReference type="PROSITE" id="PS51352"/>
    </source>
</evidence>
<keyword evidence="4" id="KW-1015">Disulfide bond</keyword>
<dbReference type="Gene3D" id="3.40.30.10">
    <property type="entry name" value="Glutaredoxin"/>
    <property type="match status" value="1"/>
</dbReference>
<reference evidence="8" key="1">
    <citation type="journal article" date="2021" name="Nat. Microbiol.">
        <title>Cocultivation of an ultrasmall environmental parasitic bacterium with lytic ability against bacteria associated with wastewater foams.</title>
        <authorList>
            <person name="Batinovic S."/>
            <person name="Rose J.J.A."/>
            <person name="Ratcliffe J."/>
            <person name="Seviour R.J."/>
            <person name="Petrovski S."/>
        </authorList>
    </citation>
    <scope>NUCLEOTIDE SEQUENCE</scope>
    <source>
        <strain evidence="8">JR1</strain>
    </source>
</reference>
<dbReference type="GO" id="GO:0016491">
    <property type="term" value="F:oxidoreductase activity"/>
    <property type="evidence" value="ECO:0007669"/>
    <property type="project" value="UniProtKB-KW"/>
</dbReference>
<sequence>MDKRTWIIFGVAVVAILAGLVMLSRQKSVDVSGVNNATVRTSGDTNSEIADHVFGKPDKKVVLIEYGDFQCPGCGTFHTNFAPIMDDYKDKITFVFRNFPITTIHPNARVAAASAEAAGLQGKYWEMWNALYEQQNSWNNLGTDTRDQYFESMATALKLDMNKFKSDVTSSKVSTKINFDQSLGKANGVTGTPTLFLNGKILPTDQYNSTDTIKNTLDTALKEAGADK</sequence>
<dbReference type="InterPro" id="IPR013766">
    <property type="entry name" value="Thioredoxin_domain"/>
</dbReference>
<keyword evidence="6" id="KW-0472">Membrane</keyword>
<dbReference type="InterPro" id="IPR036249">
    <property type="entry name" value="Thioredoxin-like_sf"/>
</dbReference>
<evidence type="ECO:0000313" key="8">
    <source>
        <dbReference type="EMBL" id="QHN43261.1"/>
    </source>
</evidence>
<dbReference type="InterPro" id="IPR012336">
    <property type="entry name" value="Thioredoxin-like_fold"/>
</dbReference>